<dbReference type="EMBL" id="VCMV01000077">
    <property type="protein sequence ID" value="KAB0264305.1"/>
    <property type="molecule type" value="Genomic_DNA"/>
</dbReference>
<keyword evidence="3" id="KW-1185">Reference proteome</keyword>
<evidence type="ECO:0000313" key="3">
    <source>
        <dbReference type="Proteomes" id="UP000325684"/>
    </source>
</evidence>
<gene>
    <name evidence="2" type="ORF">FEZ63_23680</name>
</gene>
<protein>
    <submittedName>
        <fullName evidence="2">Uncharacterized protein</fullName>
    </submittedName>
</protein>
<dbReference type="Proteomes" id="UP000325684">
    <property type="component" value="Unassembled WGS sequence"/>
</dbReference>
<evidence type="ECO:0000313" key="2">
    <source>
        <dbReference type="EMBL" id="KAB0264305.1"/>
    </source>
</evidence>
<accession>A0A5N3P3K5</accession>
<dbReference type="AlphaFoldDB" id="A0A5N3P3K5"/>
<keyword evidence="1" id="KW-0732">Signal</keyword>
<proteinExistence type="predicted"/>
<reference evidence="2 3" key="1">
    <citation type="journal article" date="2019" name="Microorganisms">
        <title>Genome Insights into the Novel Species Microvirga brassicacearum, a Rapeseed Endophyte with Biotechnological Potential.</title>
        <authorList>
            <person name="Jimenez-Gomez A."/>
            <person name="Saati-Santamaria Z."/>
            <person name="Igual J.M."/>
            <person name="Rivas R."/>
            <person name="Mateos P.F."/>
            <person name="Garcia-Fraile P."/>
        </authorList>
    </citation>
    <scope>NUCLEOTIDE SEQUENCE [LARGE SCALE GENOMIC DNA]</scope>
    <source>
        <strain evidence="2 3">CDVBN77</strain>
    </source>
</reference>
<feature type="signal peptide" evidence="1">
    <location>
        <begin position="1"/>
        <end position="32"/>
    </location>
</feature>
<organism evidence="2 3">
    <name type="scientific">Microvirga brassicacearum</name>
    <dbReference type="NCBI Taxonomy" id="2580413"/>
    <lineage>
        <taxon>Bacteria</taxon>
        <taxon>Pseudomonadati</taxon>
        <taxon>Pseudomonadota</taxon>
        <taxon>Alphaproteobacteria</taxon>
        <taxon>Hyphomicrobiales</taxon>
        <taxon>Methylobacteriaceae</taxon>
        <taxon>Microvirga</taxon>
    </lineage>
</organism>
<name>A0A5N3P3K5_9HYPH</name>
<sequence length="187" mass="20894">MSRASSYRAKVRALALSFGVATLLLRTVPANAKTGESWEYAVKTNLEGDPQMVLARLRSKDGSALWISCSHVASTDMKTVSILVAATVTAARFLGSSNPKGRSTVTWFDEDPPEVSHWVYRDRYGQLRGEENVKGFVEHLVASERLVVELSNYRYETLRSEFTLDRDRTRVVADRFAKDCSSIGAKR</sequence>
<dbReference type="RefSeq" id="WP_150949699.1">
    <property type="nucleotide sequence ID" value="NZ_VCMV01000077.1"/>
</dbReference>
<dbReference type="OrthoDB" id="8019399at2"/>
<comment type="caution">
    <text evidence="2">The sequence shown here is derived from an EMBL/GenBank/DDBJ whole genome shotgun (WGS) entry which is preliminary data.</text>
</comment>
<feature type="chain" id="PRO_5024395240" evidence="1">
    <location>
        <begin position="33"/>
        <end position="187"/>
    </location>
</feature>
<evidence type="ECO:0000256" key="1">
    <source>
        <dbReference type="SAM" id="SignalP"/>
    </source>
</evidence>